<dbReference type="EMBL" id="CP015772">
    <property type="protein sequence ID" value="ANH79702.1"/>
    <property type="molecule type" value="Genomic_DNA"/>
</dbReference>
<accession>A0A1A9HZ45</accession>
<dbReference type="Gene3D" id="3.30.70.1290">
    <property type="entry name" value="Transposase IS200-like"/>
    <property type="match status" value="1"/>
</dbReference>
<dbReference type="AlphaFoldDB" id="A0A1A9HZ45"/>
<dbReference type="OrthoDB" id="9788881at2"/>
<keyword evidence="2" id="KW-1185">Reference proteome</keyword>
<reference evidence="1 2" key="1">
    <citation type="submission" date="2016-05" db="EMBL/GenBank/DDBJ databases">
        <title>Niabella ginsenosidivorans BS26 whole genome sequencing.</title>
        <authorList>
            <person name="Im W.T."/>
            <person name="Siddiqi M.Z."/>
        </authorList>
    </citation>
    <scope>NUCLEOTIDE SEQUENCE [LARGE SCALE GENOMIC DNA]</scope>
    <source>
        <strain evidence="1 2">BS26</strain>
    </source>
</reference>
<gene>
    <name evidence="1" type="ORF">A8C56_00780</name>
</gene>
<dbReference type="RefSeq" id="WP_067750806.1">
    <property type="nucleotide sequence ID" value="NZ_CP015772.1"/>
</dbReference>
<protein>
    <recommendedName>
        <fullName evidence="3">Transposase IS200-like domain-containing protein</fullName>
    </recommendedName>
</protein>
<organism evidence="1 2">
    <name type="scientific">Niabella ginsenosidivorans</name>
    <dbReference type="NCBI Taxonomy" id="1176587"/>
    <lineage>
        <taxon>Bacteria</taxon>
        <taxon>Pseudomonadati</taxon>
        <taxon>Bacteroidota</taxon>
        <taxon>Chitinophagia</taxon>
        <taxon>Chitinophagales</taxon>
        <taxon>Chitinophagaceae</taxon>
        <taxon>Niabella</taxon>
    </lineage>
</organism>
<proteinExistence type="predicted"/>
<name>A0A1A9HZ45_9BACT</name>
<evidence type="ECO:0000313" key="2">
    <source>
        <dbReference type="Proteomes" id="UP000077667"/>
    </source>
</evidence>
<dbReference type="KEGG" id="nia:A8C56_00780"/>
<dbReference type="STRING" id="1176587.A8C56_00780"/>
<dbReference type="GO" id="GO:0006313">
    <property type="term" value="P:DNA transposition"/>
    <property type="evidence" value="ECO:0007669"/>
    <property type="project" value="InterPro"/>
</dbReference>
<dbReference type="InterPro" id="IPR036515">
    <property type="entry name" value="Transposase_17_sf"/>
</dbReference>
<dbReference type="Proteomes" id="UP000077667">
    <property type="component" value="Chromosome"/>
</dbReference>
<evidence type="ECO:0000313" key="1">
    <source>
        <dbReference type="EMBL" id="ANH79702.1"/>
    </source>
</evidence>
<dbReference type="GO" id="GO:0003677">
    <property type="term" value="F:DNA binding"/>
    <property type="evidence" value="ECO:0007669"/>
    <property type="project" value="InterPro"/>
</dbReference>
<dbReference type="SUPFAM" id="SSF143422">
    <property type="entry name" value="Transposase IS200-like"/>
    <property type="match status" value="1"/>
</dbReference>
<dbReference type="PANTHER" id="PTHR34322">
    <property type="entry name" value="TRANSPOSASE, Y1_TNP DOMAIN-CONTAINING"/>
    <property type="match status" value="1"/>
</dbReference>
<dbReference type="GO" id="GO:0004803">
    <property type="term" value="F:transposase activity"/>
    <property type="evidence" value="ECO:0007669"/>
    <property type="project" value="InterPro"/>
</dbReference>
<sequence length="205" mass="24612">MPDQHPPLIENNCYHLFNRAVGSEKLFLSKENYRYFLRKMEQHILPVADIYAYSLLPNHFHLLVRIKIQKQLEDFYYQKKETIFDPLKDDMPRFVMQQFSNWLNGYTKAFNKMYSRMGGLFMDHMKRSRAEKESSVNNFIFYIHKNAVHHGLTKYIGAWEFDSYPSLVNGQPTFLKRDEVIQWFGSVEAFVKFHQQVIKLKNKDL</sequence>
<evidence type="ECO:0008006" key="3">
    <source>
        <dbReference type="Google" id="ProtNLM"/>
    </source>
</evidence>
<dbReference type="PANTHER" id="PTHR34322:SF2">
    <property type="entry name" value="TRANSPOSASE IS200-LIKE DOMAIN-CONTAINING PROTEIN"/>
    <property type="match status" value="1"/>
</dbReference>